<evidence type="ECO:0000313" key="3">
    <source>
        <dbReference type="Proteomes" id="UP001225498"/>
    </source>
</evidence>
<dbReference type="InterPro" id="IPR046513">
    <property type="entry name" value="DUF6691"/>
</dbReference>
<dbReference type="RefSeq" id="WP_005409414.1">
    <property type="nucleotide sequence ID" value="NZ_AP021908.1"/>
</dbReference>
<evidence type="ECO:0000313" key="2">
    <source>
        <dbReference type="EMBL" id="EKZ1925277.1"/>
    </source>
</evidence>
<dbReference type="AlphaFoldDB" id="A0AAI9CHB1"/>
<name>A0AAI9CHB1_STEMA</name>
<feature type="transmembrane region" description="Helical" evidence="1">
    <location>
        <begin position="108"/>
        <end position="131"/>
    </location>
</feature>
<reference evidence="2" key="1">
    <citation type="submission" date="2023-08" db="EMBL/GenBank/DDBJ databases">
        <authorList>
            <consortium name="Clinical and Environmental Microbiology Branch: Whole genome sequencing antimicrobial resistance pathogens in the healthcare setting"/>
        </authorList>
    </citation>
    <scope>NUCLEOTIDE SEQUENCE</scope>
    <source>
        <strain evidence="2">2023CJ-00293</strain>
    </source>
</reference>
<dbReference type="Proteomes" id="UP001225498">
    <property type="component" value="Unassembled WGS sequence"/>
</dbReference>
<keyword evidence="1" id="KW-0472">Membrane</keyword>
<keyword evidence="1" id="KW-0812">Transmembrane</keyword>
<feature type="transmembrane region" description="Helical" evidence="1">
    <location>
        <begin position="43"/>
        <end position="63"/>
    </location>
</feature>
<evidence type="ECO:0000256" key="1">
    <source>
        <dbReference type="SAM" id="Phobius"/>
    </source>
</evidence>
<comment type="caution">
    <text evidence="2">The sequence shown here is derived from an EMBL/GenBank/DDBJ whole genome shotgun (WGS) entry which is preliminary data.</text>
</comment>
<dbReference type="Pfam" id="PF20398">
    <property type="entry name" value="DUF6691"/>
    <property type="match status" value="1"/>
</dbReference>
<organism evidence="2 3">
    <name type="scientific">Stenotrophomonas maltophilia</name>
    <name type="common">Pseudomonas maltophilia</name>
    <name type="synonym">Xanthomonas maltophilia</name>
    <dbReference type="NCBI Taxonomy" id="40324"/>
    <lineage>
        <taxon>Bacteria</taxon>
        <taxon>Pseudomonadati</taxon>
        <taxon>Pseudomonadota</taxon>
        <taxon>Gammaproteobacteria</taxon>
        <taxon>Lysobacterales</taxon>
        <taxon>Lysobacteraceae</taxon>
        <taxon>Stenotrophomonas</taxon>
        <taxon>Stenotrophomonas maltophilia group</taxon>
    </lineage>
</organism>
<dbReference type="EMBL" id="ABLTIR010000002">
    <property type="protein sequence ID" value="EKZ1925277.1"/>
    <property type="molecule type" value="Genomic_DNA"/>
</dbReference>
<sequence length="137" mass="14874">MSRAVWAAGAAGALFGMGLALSGMTDARRVLGFLDITGDFDPTLLWVLGSALLVSAIGQRWVLRRQQPLYADRFRLPVTRRVDARLLLGAALFGIGWGWAGYCPGPAIAGVAVASREALWFVPSMLAGFWLHDRFVR</sequence>
<gene>
    <name evidence="2" type="ORF">REH87_000233</name>
</gene>
<keyword evidence="1" id="KW-1133">Transmembrane helix</keyword>
<protein>
    <submittedName>
        <fullName evidence="2">YeeE/YedE family protein</fullName>
    </submittedName>
</protein>
<proteinExistence type="predicted"/>
<feature type="transmembrane region" description="Helical" evidence="1">
    <location>
        <begin position="84"/>
        <end position="102"/>
    </location>
</feature>
<accession>A0AAI9CHB1</accession>